<gene>
    <name evidence="1" type="ORF">D4Q52_02415</name>
</gene>
<organism evidence="1 2">
    <name type="scientific">Rhodopseudomonas palustris</name>
    <dbReference type="NCBI Taxonomy" id="1076"/>
    <lineage>
        <taxon>Bacteria</taxon>
        <taxon>Pseudomonadati</taxon>
        <taxon>Pseudomonadota</taxon>
        <taxon>Alphaproteobacteria</taxon>
        <taxon>Hyphomicrobiales</taxon>
        <taxon>Nitrobacteraceae</taxon>
        <taxon>Rhodopseudomonas</taxon>
    </lineage>
</organism>
<protein>
    <submittedName>
        <fullName evidence="1">Uncharacterized protein</fullName>
    </submittedName>
</protein>
<comment type="caution">
    <text evidence="1">The sequence shown here is derived from an EMBL/GenBank/DDBJ whole genome shotgun (WGS) entry which is preliminary data.</text>
</comment>
<sequence>MASICIAKAWRRAGTLRDAMTKMPSLSYLLACGCSRERAEEATGPHFASGEPLRRGTLGDDCEWHCIVRPHLSVMDNPAPDVCVSSWLSAPVLTRHAQFPFPDSACKMQTMRRARM</sequence>
<dbReference type="Proteomes" id="UP000285523">
    <property type="component" value="Unassembled WGS sequence"/>
</dbReference>
<dbReference type="EMBL" id="QYYD01000002">
    <property type="protein sequence ID" value="RJF77782.1"/>
    <property type="molecule type" value="Genomic_DNA"/>
</dbReference>
<dbReference type="AlphaFoldDB" id="A0A418VNG8"/>
<accession>A0A418VNG8</accession>
<evidence type="ECO:0000313" key="2">
    <source>
        <dbReference type="Proteomes" id="UP000285523"/>
    </source>
</evidence>
<reference evidence="1 2" key="1">
    <citation type="submission" date="2018-09" db="EMBL/GenBank/DDBJ databases">
        <title>Draft genome sequence of Rhodopseudomonas palustris 2.1.18.</title>
        <authorList>
            <person name="Robertson S.L."/>
            <person name="Meyer T.E."/>
            <person name="Kyndt J.A."/>
        </authorList>
    </citation>
    <scope>NUCLEOTIDE SEQUENCE [LARGE SCALE GENOMIC DNA]</scope>
    <source>
        <strain evidence="1 2">2.1.18</strain>
    </source>
</reference>
<name>A0A418VNG8_RHOPL</name>
<proteinExistence type="predicted"/>
<evidence type="ECO:0000313" key="1">
    <source>
        <dbReference type="EMBL" id="RJF77782.1"/>
    </source>
</evidence>